<evidence type="ECO:0000256" key="4">
    <source>
        <dbReference type="ARBA" id="ARBA00023088"/>
    </source>
</evidence>
<name>A0A0R2KJ99_9LACO</name>
<keyword evidence="4" id="KW-0572">Peptidoglycan-anchor</keyword>
<evidence type="ECO:0000256" key="3">
    <source>
        <dbReference type="ARBA" id="ARBA00022729"/>
    </source>
</evidence>
<evidence type="ECO:0000256" key="1">
    <source>
        <dbReference type="ARBA" id="ARBA00022512"/>
    </source>
</evidence>
<evidence type="ECO:0000256" key="2">
    <source>
        <dbReference type="ARBA" id="ARBA00022525"/>
    </source>
</evidence>
<evidence type="ECO:0000259" key="6">
    <source>
        <dbReference type="Pfam" id="PF00746"/>
    </source>
</evidence>
<dbReference type="Proteomes" id="UP000051500">
    <property type="component" value="Unassembled WGS sequence"/>
</dbReference>
<protein>
    <recommendedName>
        <fullName evidence="6">Gram-positive cocci surface proteins LPxTG domain-containing protein</fullName>
    </recommendedName>
</protein>
<evidence type="ECO:0000313" key="8">
    <source>
        <dbReference type="Proteomes" id="UP000051500"/>
    </source>
</evidence>
<keyword evidence="8" id="KW-1185">Reference proteome</keyword>
<evidence type="ECO:0000256" key="5">
    <source>
        <dbReference type="SAM" id="Phobius"/>
    </source>
</evidence>
<organism evidence="7 8">
    <name type="scientific">Ligilactobacillus ceti DSM 22408</name>
    <dbReference type="NCBI Taxonomy" id="1122146"/>
    <lineage>
        <taxon>Bacteria</taxon>
        <taxon>Bacillati</taxon>
        <taxon>Bacillota</taxon>
        <taxon>Bacilli</taxon>
        <taxon>Lactobacillales</taxon>
        <taxon>Lactobacillaceae</taxon>
        <taxon>Ligilactobacillus</taxon>
    </lineage>
</organism>
<dbReference type="EMBL" id="JQBZ01000016">
    <property type="protein sequence ID" value="KRN89416.1"/>
    <property type="molecule type" value="Genomic_DNA"/>
</dbReference>
<keyword evidence="1" id="KW-0134">Cell wall</keyword>
<dbReference type="NCBIfam" id="TIGR01167">
    <property type="entry name" value="LPXTG_anchor"/>
    <property type="match status" value="1"/>
</dbReference>
<evidence type="ECO:0000313" key="7">
    <source>
        <dbReference type="EMBL" id="KRN89416.1"/>
    </source>
</evidence>
<comment type="caution">
    <text evidence="7">The sequence shown here is derived from an EMBL/GenBank/DDBJ whole genome shotgun (WGS) entry which is preliminary data.</text>
</comment>
<keyword evidence="5" id="KW-1133">Transmembrane helix</keyword>
<keyword evidence="5" id="KW-0472">Membrane</keyword>
<reference evidence="7 8" key="1">
    <citation type="journal article" date="2015" name="Genome Announc.">
        <title>Expanding the biotechnology potential of lactobacilli through comparative genomics of 213 strains and associated genera.</title>
        <authorList>
            <person name="Sun Z."/>
            <person name="Harris H.M."/>
            <person name="McCann A."/>
            <person name="Guo C."/>
            <person name="Argimon S."/>
            <person name="Zhang W."/>
            <person name="Yang X."/>
            <person name="Jeffery I.B."/>
            <person name="Cooney J.C."/>
            <person name="Kagawa T.F."/>
            <person name="Liu W."/>
            <person name="Song Y."/>
            <person name="Salvetti E."/>
            <person name="Wrobel A."/>
            <person name="Rasinkangas P."/>
            <person name="Parkhill J."/>
            <person name="Rea M.C."/>
            <person name="O'Sullivan O."/>
            <person name="Ritari J."/>
            <person name="Douillard F.P."/>
            <person name="Paul Ross R."/>
            <person name="Yang R."/>
            <person name="Briner A.E."/>
            <person name="Felis G.E."/>
            <person name="de Vos W.M."/>
            <person name="Barrangou R."/>
            <person name="Klaenhammer T.R."/>
            <person name="Caufield P.W."/>
            <person name="Cui Y."/>
            <person name="Zhang H."/>
            <person name="O'Toole P.W."/>
        </authorList>
    </citation>
    <scope>NUCLEOTIDE SEQUENCE [LARGE SCALE GENOMIC DNA]</scope>
    <source>
        <strain evidence="7 8">DSM 22408</strain>
    </source>
</reference>
<keyword evidence="5" id="KW-0812">Transmembrane</keyword>
<feature type="domain" description="Gram-positive cocci surface proteins LPxTG" evidence="6">
    <location>
        <begin position="22"/>
        <end position="60"/>
    </location>
</feature>
<dbReference type="AlphaFoldDB" id="A0A0R2KJ99"/>
<dbReference type="Pfam" id="PF00746">
    <property type="entry name" value="Gram_pos_anchor"/>
    <property type="match status" value="1"/>
</dbReference>
<sequence>MPQGYQVTEQGLDLINTHQVKQPKKQKTLPSTGQKTTMSGLVGIVLMIISWGLGYRIRKKV</sequence>
<accession>A0A0R2KJ99</accession>
<dbReference type="STRING" id="1122146.IV53_GL000134"/>
<keyword evidence="3" id="KW-0732">Signal</keyword>
<gene>
    <name evidence="7" type="ORF">IV53_GL000134</name>
</gene>
<keyword evidence="2" id="KW-0964">Secreted</keyword>
<proteinExistence type="predicted"/>
<feature type="transmembrane region" description="Helical" evidence="5">
    <location>
        <begin position="38"/>
        <end position="57"/>
    </location>
</feature>
<dbReference type="InterPro" id="IPR019931">
    <property type="entry name" value="LPXTG_anchor"/>
</dbReference>